<evidence type="ECO:0000313" key="2">
    <source>
        <dbReference type="EMBL" id="CAG5114222.1"/>
    </source>
</evidence>
<dbReference type="InterPro" id="IPR036388">
    <property type="entry name" value="WH-like_DNA-bd_sf"/>
</dbReference>
<dbReference type="SUPFAM" id="SSF53335">
    <property type="entry name" value="S-adenosyl-L-methionine-dependent methyltransferases"/>
    <property type="match status" value="1"/>
</dbReference>
<dbReference type="PANTHER" id="PTHR45128">
    <property type="entry name" value="METHYLTRANSFERASE TYPE 11"/>
    <property type="match status" value="1"/>
</dbReference>
<accession>A0ABN7TD92</accession>
<proteinExistence type="predicted"/>
<dbReference type="InterPro" id="IPR048711">
    <property type="entry name" value="WHD_Rv2258c"/>
</dbReference>
<gene>
    <name evidence="2" type="ORF">OKIOD_LOCUS17051</name>
</gene>
<feature type="domain" description="S-adenosylmethionine-dependent methyltransferase Rv2258c-like winged HTH" evidence="1">
    <location>
        <begin position="17"/>
        <end position="77"/>
    </location>
</feature>
<evidence type="ECO:0000313" key="3">
    <source>
        <dbReference type="Proteomes" id="UP001158576"/>
    </source>
</evidence>
<dbReference type="Proteomes" id="UP001158576">
    <property type="component" value="Chromosome 2"/>
</dbReference>
<dbReference type="Gene3D" id="1.10.10.10">
    <property type="entry name" value="Winged helix-like DNA-binding domain superfamily/Winged helix DNA-binding domain"/>
    <property type="match status" value="1"/>
</dbReference>
<sequence>MADIVTESVSGYLRFQLIQVGLENGLFDVIEVTLGKTTKQIANEANCDTRYVEEWCQALALGNILVANLDNNSKEYLYSMTADMKKTISEMTPMLRLVNSVGSAIPEVCSNFSSGAPVFFEKYCNVAKNISNALGPWTKFHCQDASEFTTTGQQFELICFFVCLHDFAHPTKALQLCQHLLTSDGKVIVIEMAGKDHFAPEK</sequence>
<dbReference type="Pfam" id="PF21320">
    <property type="entry name" value="WHD_Rv2258c"/>
    <property type="match status" value="1"/>
</dbReference>
<dbReference type="InterPro" id="IPR029063">
    <property type="entry name" value="SAM-dependent_MTases_sf"/>
</dbReference>
<protein>
    <submittedName>
        <fullName evidence="2">Oidioi.mRNA.OKI2018_I69.chr2.g8286.t1.cds</fullName>
    </submittedName>
</protein>
<organism evidence="2 3">
    <name type="scientific">Oikopleura dioica</name>
    <name type="common">Tunicate</name>
    <dbReference type="NCBI Taxonomy" id="34765"/>
    <lineage>
        <taxon>Eukaryota</taxon>
        <taxon>Metazoa</taxon>
        <taxon>Chordata</taxon>
        <taxon>Tunicata</taxon>
        <taxon>Appendicularia</taxon>
        <taxon>Copelata</taxon>
        <taxon>Oikopleuridae</taxon>
        <taxon>Oikopleura</taxon>
    </lineage>
</organism>
<dbReference type="InterPro" id="IPR053173">
    <property type="entry name" value="SAM-binding_MTase"/>
</dbReference>
<reference evidence="2 3" key="1">
    <citation type="submission" date="2021-04" db="EMBL/GenBank/DDBJ databases">
        <authorList>
            <person name="Bliznina A."/>
        </authorList>
    </citation>
    <scope>NUCLEOTIDE SEQUENCE [LARGE SCALE GENOMIC DNA]</scope>
</reference>
<dbReference type="Gene3D" id="3.40.50.150">
    <property type="entry name" value="Vaccinia Virus protein VP39"/>
    <property type="match status" value="1"/>
</dbReference>
<evidence type="ECO:0000259" key="1">
    <source>
        <dbReference type="Pfam" id="PF21320"/>
    </source>
</evidence>
<dbReference type="PANTHER" id="PTHR45128:SF2">
    <property type="entry name" value="METHYLTRANSFERASE DOMAIN-CONTAINING PROTEIN"/>
    <property type="match status" value="1"/>
</dbReference>
<keyword evidence="3" id="KW-1185">Reference proteome</keyword>
<name>A0ABN7TD92_OIKDI</name>
<dbReference type="EMBL" id="OU015567">
    <property type="protein sequence ID" value="CAG5114222.1"/>
    <property type="molecule type" value="Genomic_DNA"/>
</dbReference>